<dbReference type="AlphaFoldDB" id="A0A7W6BQE8"/>
<dbReference type="OrthoDB" id="7908469at2"/>
<accession>A0A7W6BQE8</accession>
<protein>
    <submittedName>
        <fullName evidence="1">Uncharacterized protein</fullName>
    </submittedName>
</protein>
<dbReference type="EMBL" id="JACIDO010000004">
    <property type="protein sequence ID" value="MBB3936171.1"/>
    <property type="molecule type" value="Genomic_DNA"/>
</dbReference>
<gene>
    <name evidence="1" type="ORF">GGR05_002321</name>
</gene>
<evidence type="ECO:0000313" key="1">
    <source>
        <dbReference type="EMBL" id="MBB3936171.1"/>
    </source>
</evidence>
<dbReference type="RefSeq" id="WP_090963236.1">
    <property type="nucleotide sequence ID" value="NZ_FOOA01000008.1"/>
</dbReference>
<keyword evidence="2" id="KW-1185">Reference proteome</keyword>
<name>A0A7W6BQE8_9HYPH</name>
<evidence type="ECO:0000313" key="2">
    <source>
        <dbReference type="Proteomes" id="UP000531216"/>
    </source>
</evidence>
<reference evidence="1 2" key="1">
    <citation type="submission" date="2020-08" db="EMBL/GenBank/DDBJ databases">
        <title>Genomic Encyclopedia of Type Strains, Phase IV (KMG-IV): sequencing the most valuable type-strain genomes for metagenomic binning, comparative biology and taxonomic classification.</title>
        <authorList>
            <person name="Goeker M."/>
        </authorList>
    </citation>
    <scope>NUCLEOTIDE SEQUENCE [LARGE SCALE GENOMIC DNA]</scope>
    <source>
        <strain evidence="1 2">DSM 25024</strain>
    </source>
</reference>
<comment type="caution">
    <text evidence="1">The sequence shown here is derived from an EMBL/GenBank/DDBJ whole genome shotgun (WGS) entry which is preliminary data.</text>
</comment>
<proteinExistence type="predicted"/>
<dbReference type="Proteomes" id="UP000531216">
    <property type="component" value="Unassembled WGS sequence"/>
</dbReference>
<organism evidence="1 2">
    <name type="scientific">Aureimonas phyllosphaerae</name>
    <dbReference type="NCBI Taxonomy" id="1166078"/>
    <lineage>
        <taxon>Bacteria</taxon>
        <taxon>Pseudomonadati</taxon>
        <taxon>Pseudomonadota</taxon>
        <taxon>Alphaproteobacteria</taxon>
        <taxon>Hyphomicrobiales</taxon>
        <taxon>Aurantimonadaceae</taxon>
        <taxon>Aureimonas</taxon>
    </lineage>
</organism>
<sequence>MNRDKDILWLRDELTRRFDLVLRPSAEEIERFREEVARLAAVVGDREVAESAAARRVFLMQVGSADMQPAEGLRSAA</sequence>